<name>A0ABP7RZE6_9SPHN</name>
<evidence type="ECO:0000259" key="1">
    <source>
        <dbReference type="Pfam" id="PF01408"/>
    </source>
</evidence>
<keyword evidence="3" id="KW-1185">Reference proteome</keyword>
<accession>A0ABP7RZE6</accession>
<dbReference type="PANTHER" id="PTHR43377">
    <property type="entry name" value="BILIVERDIN REDUCTASE A"/>
    <property type="match status" value="1"/>
</dbReference>
<dbReference type="Proteomes" id="UP001501310">
    <property type="component" value="Unassembled WGS sequence"/>
</dbReference>
<proteinExistence type="predicted"/>
<protein>
    <submittedName>
        <fullName evidence="2">Gfo/Idh/MocA family oxidoreductase</fullName>
    </submittedName>
</protein>
<sequence length="309" mass="33055">MKPIRTAIIGFGKIAEDQHVPAIAGNPRFELAGSVSRQGKGPAPNFTSAEDLLAAVPHLEAAAITTPPGPRFDIARLCIARGLHLLLEKPPCTTLGEIEELRRLAAAAGTTLFTTWHAQHNGGVAAAKKLLAGQRLRSMKISWHEDVHKWHPGQQWVFDAGGFGVFDPGINAFSVATAILPAPLFVREGTLFYPANAHTPIAAELAFTSPAADGPLTASLDWRKTDGEEWTIVIETADGAQLKLLDGGARLQLNGDEVAASSIGEYPDLYATFAELIDRRASLVDVEPLRLVADSLLVSKREIVEAVTV</sequence>
<feature type="domain" description="Gfo/Idh/MocA-like oxidoreductase N-terminal" evidence="1">
    <location>
        <begin position="4"/>
        <end position="113"/>
    </location>
</feature>
<dbReference type="Gene3D" id="3.30.360.10">
    <property type="entry name" value="Dihydrodipicolinate Reductase, domain 2"/>
    <property type="match status" value="1"/>
</dbReference>
<evidence type="ECO:0000313" key="2">
    <source>
        <dbReference type="EMBL" id="GAA4004465.1"/>
    </source>
</evidence>
<evidence type="ECO:0000313" key="3">
    <source>
        <dbReference type="Proteomes" id="UP001501310"/>
    </source>
</evidence>
<dbReference type="EMBL" id="BAAAZD010000002">
    <property type="protein sequence ID" value="GAA4004465.1"/>
    <property type="molecule type" value="Genomic_DNA"/>
</dbReference>
<dbReference type="RefSeq" id="WP_344709669.1">
    <property type="nucleotide sequence ID" value="NZ_BAAAZD010000002.1"/>
</dbReference>
<dbReference type="Gene3D" id="3.40.50.720">
    <property type="entry name" value="NAD(P)-binding Rossmann-like Domain"/>
    <property type="match status" value="1"/>
</dbReference>
<dbReference type="InterPro" id="IPR036291">
    <property type="entry name" value="NAD(P)-bd_dom_sf"/>
</dbReference>
<gene>
    <name evidence="2" type="ORF">GCM10022211_15500</name>
</gene>
<reference evidence="3" key="1">
    <citation type="journal article" date="2019" name="Int. J. Syst. Evol. Microbiol.">
        <title>The Global Catalogue of Microorganisms (GCM) 10K type strain sequencing project: providing services to taxonomists for standard genome sequencing and annotation.</title>
        <authorList>
            <consortium name="The Broad Institute Genomics Platform"/>
            <consortium name="The Broad Institute Genome Sequencing Center for Infectious Disease"/>
            <person name="Wu L."/>
            <person name="Ma J."/>
        </authorList>
    </citation>
    <scope>NUCLEOTIDE SEQUENCE [LARGE SCALE GENOMIC DNA]</scope>
    <source>
        <strain evidence="3">JCM 16603</strain>
    </source>
</reference>
<dbReference type="PANTHER" id="PTHR43377:SF8">
    <property type="entry name" value="BLR3664 PROTEIN"/>
    <property type="match status" value="1"/>
</dbReference>
<comment type="caution">
    <text evidence="2">The sequence shown here is derived from an EMBL/GenBank/DDBJ whole genome shotgun (WGS) entry which is preliminary data.</text>
</comment>
<organism evidence="2 3">
    <name type="scientific">Sphingomonas humi</name>
    <dbReference type="NCBI Taxonomy" id="335630"/>
    <lineage>
        <taxon>Bacteria</taxon>
        <taxon>Pseudomonadati</taxon>
        <taxon>Pseudomonadota</taxon>
        <taxon>Alphaproteobacteria</taxon>
        <taxon>Sphingomonadales</taxon>
        <taxon>Sphingomonadaceae</taxon>
        <taxon>Sphingomonas</taxon>
    </lineage>
</organism>
<dbReference type="SUPFAM" id="SSF51735">
    <property type="entry name" value="NAD(P)-binding Rossmann-fold domains"/>
    <property type="match status" value="1"/>
</dbReference>
<dbReference type="InterPro" id="IPR000683">
    <property type="entry name" value="Gfo/Idh/MocA-like_OxRdtase_N"/>
</dbReference>
<dbReference type="InterPro" id="IPR051450">
    <property type="entry name" value="Gfo/Idh/MocA_Oxidoreductases"/>
</dbReference>
<dbReference type="Pfam" id="PF01408">
    <property type="entry name" value="GFO_IDH_MocA"/>
    <property type="match status" value="1"/>
</dbReference>